<reference evidence="3" key="1">
    <citation type="journal article" date="2019" name="Int. J. Syst. Evol. Microbiol.">
        <title>The Global Catalogue of Microorganisms (GCM) 10K type strain sequencing project: providing services to taxonomists for standard genome sequencing and annotation.</title>
        <authorList>
            <consortium name="The Broad Institute Genomics Platform"/>
            <consortium name="The Broad Institute Genome Sequencing Center for Infectious Disease"/>
            <person name="Wu L."/>
            <person name="Ma J."/>
        </authorList>
    </citation>
    <scope>NUCLEOTIDE SEQUENCE [LARGE SCALE GENOMIC DNA]</scope>
    <source>
        <strain evidence="3">CCM 7941</strain>
    </source>
</reference>
<keyword evidence="3" id="KW-1185">Reference proteome</keyword>
<comment type="caution">
    <text evidence="2">The sequence shown here is derived from an EMBL/GenBank/DDBJ whole genome shotgun (WGS) entry which is preliminary data.</text>
</comment>
<sequence length="67" mass="7202">PAADGRYVPWMAAGCKRGERPQAKKCAAGRLRVENRGAHPVTAARPPPPAPDGRVGHDCFLPRESPF</sequence>
<feature type="non-terminal residue" evidence="2">
    <location>
        <position position="1"/>
    </location>
</feature>
<feature type="region of interest" description="Disordered" evidence="1">
    <location>
        <begin position="32"/>
        <end position="67"/>
    </location>
</feature>
<evidence type="ECO:0000313" key="3">
    <source>
        <dbReference type="Proteomes" id="UP001595536"/>
    </source>
</evidence>
<evidence type="ECO:0000256" key="1">
    <source>
        <dbReference type="SAM" id="MobiDB-lite"/>
    </source>
</evidence>
<dbReference type="Proteomes" id="UP001595536">
    <property type="component" value="Unassembled WGS sequence"/>
</dbReference>
<organism evidence="2 3">
    <name type="scientific">Camelimonas abortus</name>
    <dbReference type="NCBI Taxonomy" id="1017184"/>
    <lineage>
        <taxon>Bacteria</taxon>
        <taxon>Pseudomonadati</taxon>
        <taxon>Pseudomonadota</taxon>
        <taxon>Alphaproteobacteria</taxon>
        <taxon>Hyphomicrobiales</taxon>
        <taxon>Chelatococcaceae</taxon>
        <taxon>Camelimonas</taxon>
    </lineage>
</organism>
<dbReference type="EMBL" id="JBHRUV010000008">
    <property type="protein sequence ID" value="MFC3265053.1"/>
    <property type="molecule type" value="Genomic_DNA"/>
</dbReference>
<protein>
    <submittedName>
        <fullName evidence="2">Uncharacterized protein</fullName>
    </submittedName>
</protein>
<gene>
    <name evidence="2" type="ORF">ACFOEX_01590</name>
</gene>
<proteinExistence type="predicted"/>
<feature type="compositionally biased region" description="Basic and acidic residues" evidence="1">
    <location>
        <begin position="54"/>
        <end position="67"/>
    </location>
</feature>
<name>A0ABV7LCX6_9HYPH</name>
<dbReference type="RefSeq" id="WP_376868650.1">
    <property type="nucleotide sequence ID" value="NZ_JBHRUV010000008.1"/>
</dbReference>
<accession>A0ABV7LCX6</accession>
<evidence type="ECO:0000313" key="2">
    <source>
        <dbReference type="EMBL" id="MFC3265053.1"/>
    </source>
</evidence>